<organism evidence="2 3">
    <name type="scientific">Colletotrichum tanaceti</name>
    <dbReference type="NCBI Taxonomy" id="1306861"/>
    <lineage>
        <taxon>Eukaryota</taxon>
        <taxon>Fungi</taxon>
        <taxon>Dikarya</taxon>
        <taxon>Ascomycota</taxon>
        <taxon>Pezizomycotina</taxon>
        <taxon>Sordariomycetes</taxon>
        <taxon>Hypocreomycetidae</taxon>
        <taxon>Glomerellales</taxon>
        <taxon>Glomerellaceae</taxon>
        <taxon>Colletotrichum</taxon>
        <taxon>Colletotrichum destructivum species complex</taxon>
    </lineage>
</organism>
<dbReference type="AlphaFoldDB" id="A0A4U6X1P9"/>
<gene>
    <name evidence="2" type="ORF">CTA1_9538</name>
</gene>
<evidence type="ECO:0000313" key="2">
    <source>
        <dbReference type="EMBL" id="TKW49302.1"/>
    </source>
</evidence>
<dbReference type="EMBL" id="PJEX01000571">
    <property type="protein sequence ID" value="TKW49302.1"/>
    <property type="molecule type" value="Genomic_DNA"/>
</dbReference>
<accession>A0A4U6X1P9</accession>
<feature type="compositionally biased region" description="Low complexity" evidence="1">
    <location>
        <begin position="34"/>
        <end position="46"/>
    </location>
</feature>
<reference evidence="2 3" key="1">
    <citation type="journal article" date="2019" name="PLoS ONE">
        <title>Comparative genome analysis indicates high evolutionary potential of pathogenicity genes in Colletotrichum tanaceti.</title>
        <authorList>
            <person name="Lelwala R.V."/>
            <person name="Korhonen P.K."/>
            <person name="Young N.D."/>
            <person name="Scott J.B."/>
            <person name="Ades P.A."/>
            <person name="Gasser R.B."/>
            <person name="Taylor P.W.J."/>
        </authorList>
    </citation>
    <scope>NUCLEOTIDE SEQUENCE [LARGE SCALE GENOMIC DNA]</scope>
    <source>
        <strain evidence="2">BRIP57314</strain>
    </source>
</reference>
<proteinExistence type="predicted"/>
<evidence type="ECO:0000256" key="1">
    <source>
        <dbReference type="SAM" id="MobiDB-lite"/>
    </source>
</evidence>
<evidence type="ECO:0000313" key="3">
    <source>
        <dbReference type="Proteomes" id="UP000310108"/>
    </source>
</evidence>
<sequence>MGRSSVVQSTPTSSPSSSSKTSCSRTRRPSRHLGSTAWSSSGSASSQTATWCYYATGDAGEAVDDPVVVANGTYVGGAALADTILLVQGRRDERRQGLEVLAGCRTTRTFRNIRDLVDADGHGGPEASIIWQVATC</sequence>
<name>A0A4U6X1P9_9PEZI</name>
<keyword evidence="3" id="KW-1185">Reference proteome</keyword>
<protein>
    <submittedName>
        <fullName evidence="2">Uncharacterized protein</fullName>
    </submittedName>
</protein>
<dbReference type="Proteomes" id="UP000310108">
    <property type="component" value="Unassembled WGS sequence"/>
</dbReference>
<dbReference type="STRING" id="1306861.A0A4U6X1P9"/>
<feature type="compositionally biased region" description="Low complexity" evidence="1">
    <location>
        <begin position="1"/>
        <end position="24"/>
    </location>
</feature>
<feature type="region of interest" description="Disordered" evidence="1">
    <location>
        <begin position="1"/>
        <end position="46"/>
    </location>
</feature>
<comment type="caution">
    <text evidence="2">The sequence shown here is derived from an EMBL/GenBank/DDBJ whole genome shotgun (WGS) entry which is preliminary data.</text>
</comment>